<dbReference type="EMBL" id="GGEC01008666">
    <property type="protein sequence ID" value="MBW89149.1"/>
    <property type="molecule type" value="Transcribed_RNA"/>
</dbReference>
<accession>A0A2P2J6R4</accession>
<protein>
    <submittedName>
        <fullName evidence="1">Uncharacterized protein</fullName>
    </submittedName>
</protein>
<reference evidence="1" key="1">
    <citation type="submission" date="2018-02" db="EMBL/GenBank/DDBJ databases">
        <title>Rhizophora mucronata_Transcriptome.</title>
        <authorList>
            <person name="Meera S.P."/>
            <person name="Sreeshan A."/>
            <person name="Augustine A."/>
        </authorList>
    </citation>
    <scope>NUCLEOTIDE SEQUENCE</scope>
    <source>
        <tissue evidence="1">Leaf</tissue>
    </source>
</reference>
<evidence type="ECO:0000313" key="1">
    <source>
        <dbReference type="EMBL" id="MBW89149.1"/>
    </source>
</evidence>
<proteinExistence type="predicted"/>
<name>A0A2P2J6R4_RHIMU</name>
<organism evidence="1">
    <name type="scientific">Rhizophora mucronata</name>
    <name type="common">Asiatic mangrove</name>
    <dbReference type="NCBI Taxonomy" id="61149"/>
    <lineage>
        <taxon>Eukaryota</taxon>
        <taxon>Viridiplantae</taxon>
        <taxon>Streptophyta</taxon>
        <taxon>Embryophyta</taxon>
        <taxon>Tracheophyta</taxon>
        <taxon>Spermatophyta</taxon>
        <taxon>Magnoliopsida</taxon>
        <taxon>eudicotyledons</taxon>
        <taxon>Gunneridae</taxon>
        <taxon>Pentapetalae</taxon>
        <taxon>rosids</taxon>
        <taxon>fabids</taxon>
        <taxon>Malpighiales</taxon>
        <taxon>Rhizophoraceae</taxon>
        <taxon>Rhizophora</taxon>
    </lineage>
</organism>
<dbReference type="AlphaFoldDB" id="A0A2P2J6R4"/>
<sequence length="54" mass="6236">MSSSLGLGRLRDLQRRMRLGVTSLQSRDHRFTSCEQSVCYNRDKACTQTLFQTP</sequence>